<dbReference type="RefSeq" id="XP_047736679.1">
    <property type="nucleotide sequence ID" value="XM_047880723.1"/>
</dbReference>
<proteinExistence type="predicted"/>
<feature type="region of interest" description="Disordered" evidence="1">
    <location>
        <begin position="690"/>
        <end position="709"/>
    </location>
</feature>
<feature type="compositionally biased region" description="Polar residues" evidence="1">
    <location>
        <begin position="950"/>
        <end position="960"/>
    </location>
</feature>
<evidence type="ECO:0000313" key="2">
    <source>
        <dbReference type="Proteomes" id="UP000694843"/>
    </source>
</evidence>
<feature type="region of interest" description="Disordered" evidence="1">
    <location>
        <begin position="1200"/>
        <end position="1224"/>
    </location>
</feature>
<feature type="region of interest" description="Disordered" evidence="1">
    <location>
        <begin position="1"/>
        <end position="21"/>
    </location>
</feature>
<feature type="region of interest" description="Disordered" evidence="1">
    <location>
        <begin position="255"/>
        <end position="289"/>
    </location>
</feature>
<feature type="region of interest" description="Disordered" evidence="1">
    <location>
        <begin position="45"/>
        <end position="131"/>
    </location>
</feature>
<feature type="region of interest" description="Disordered" evidence="1">
    <location>
        <begin position="580"/>
        <end position="666"/>
    </location>
</feature>
<feature type="compositionally biased region" description="Polar residues" evidence="1">
    <location>
        <begin position="1024"/>
        <end position="1034"/>
    </location>
</feature>
<feature type="compositionally biased region" description="Polar residues" evidence="1">
    <location>
        <begin position="987"/>
        <end position="997"/>
    </location>
</feature>
<sequence length="1340" mass="144119">MECNRSRYKQVGSKFRSSEDSRAIRAISREDGRRALRSNVVQIHRNIPENLSPESSPSTSAIQSAKKSSAYSALAKARAAISRMTENNSSDDKPRASPRDQALKKAQDGSARLNQASVASSSKPPVKKTSKLIGGKTLEALQKERLEMLRLYKQRKQRALEKQKINKKPHFWLGVAKAESHVLLWPSASSEKRLPAKVETPSKAPKPIWHSGFSSMSKKNLVSRGAATSSMKVASTRKVASPMNVAAKESHRQLFTRSSNDAAMAGTSSQGSFTRISSKNISRGSGKTGIKPGYSFAPEGYKFSAPSGLENLPRAKRPSIRFSATPPSVTPPSTGTRRMPRSKTPKPSNCEVPLEDDLVAEATVLPNTHSSSNSPANPGDQKTGKKRSFELGVKKHTQSNEVPSEEENQPSSKKCRSANRPSTSSNNLESEANTHAQSELRKRTSTSSLSGNKNDTEMQNSNESVHLQLSDGPDVGINKVSSDMNNRNSFSSDVGSGDGAVTPPNTAASYAVRDQSYYRSRERSVSKVSKSSSVKKSNLISRLNFSAVADEVGNNEIISPMALINSSVGSVVEIQLDNSTNQEDPTNISNNPLKLLPSPSNRSWSSSPVTRFSVAVTEDSSPKPAKKHLIPNSVHSRADKNSLESRSSEKSKPSCSKIENENSREWEESQWRVNEFDEIGCSPVLQLNSRKKNTEELRSSSNENDSATVCCAPSTPAPSTSCKVPNSGIRRSTRFASTTLPAEDDEVSRTPSGAAQRLTAVTPCSRSTRRSLAVHAAATWQEICAANPLSTASTPSTRGHRNTINNTANSNLLPEVVNADCDASPPTSTAKNAGKRSRRKTIITNCATSPTAAENVDDDLSPPASTTKTPGKRGRHKIINTDSTSSPTETGEANVELLSTAKTPGKRGRRKTINTNPTTLPPEAVNVEDDPSPPASTTKTPGKRGRRKTINTNSVTSIVETKTVDDVASPPASSTKTPGKRGRRKTLNTNSVTSPMKTENVDDVASPPASSTKTPGKRGRRKTLNTNSVTSLMKTENVDDVESPRASSSKTPGKRGRRKTINTNSVTSPMKIENVDDVASPPASSTKTPGKRGRRKTVLAMEPTLESEAGGGLTETVDAEFAAVDGANVSDSTLHTPSFAAYSIMAELLRPTTPLSTDDSDTDVWDSILSNSSPALPDITEQKENDEQELVTDEAEIEVKENQDPQEENGCLKKHNMKPKRRSSLREGVVLRAIKSRRDSALNSRVSLGLFAPGALESPVMAAAPSGDLISWESPATATSKEDGDVDLMCLNSPQIKADSGRGRSGRVSRLAALYEQHTSSPASSPATSRRSLRQIHISP</sequence>
<feature type="compositionally biased region" description="Basic and acidic residues" evidence="1">
    <location>
        <begin position="90"/>
        <end position="107"/>
    </location>
</feature>
<keyword evidence="2" id="KW-1185">Reference proteome</keyword>
<feature type="compositionally biased region" description="Polar residues" evidence="1">
    <location>
        <begin position="479"/>
        <end position="494"/>
    </location>
</feature>
<feature type="compositionally biased region" description="Low complexity" evidence="1">
    <location>
        <begin position="58"/>
        <end position="82"/>
    </location>
</feature>
<feature type="region of interest" description="Disordered" evidence="1">
    <location>
        <begin position="366"/>
        <end position="385"/>
    </location>
</feature>
<feature type="region of interest" description="Disordered" evidence="1">
    <location>
        <begin position="395"/>
        <end position="507"/>
    </location>
</feature>
<reference evidence="3" key="1">
    <citation type="submission" date="2025-08" db="UniProtKB">
        <authorList>
            <consortium name="RefSeq"/>
        </authorList>
    </citation>
    <scope>IDENTIFICATION</scope>
    <source>
        <tissue evidence="3">Whole organism</tissue>
    </source>
</reference>
<evidence type="ECO:0000256" key="1">
    <source>
        <dbReference type="SAM" id="MobiDB-lite"/>
    </source>
</evidence>
<protein>
    <submittedName>
        <fullName evidence="3">Mucin-19 isoform X2</fullName>
    </submittedName>
</protein>
<feature type="compositionally biased region" description="Low complexity" evidence="1">
    <location>
        <begin position="323"/>
        <end position="336"/>
    </location>
</feature>
<accession>A0A979FI86</accession>
<feature type="compositionally biased region" description="Polar residues" evidence="1">
    <location>
        <begin position="842"/>
        <end position="852"/>
    </location>
</feature>
<feature type="compositionally biased region" description="Polar residues" evidence="1">
    <location>
        <begin position="880"/>
        <end position="891"/>
    </location>
</feature>
<feature type="compositionally biased region" description="Basic residues" evidence="1">
    <location>
        <begin position="1212"/>
        <end position="1223"/>
    </location>
</feature>
<feature type="region of interest" description="Disordered" evidence="1">
    <location>
        <begin position="818"/>
        <end position="1096"/>
    </location>
</feature>
<feature type="compositionally biased region" description="Polar residues" evidence="1">
    <location>
        <begin position="445"/>
        <end position="467"/>
    </location>
</feature>
<evidence type="ECO:0000313" key="3">
    <source>
        <dbReference type="RefSeq" id="XP_047736679.1"/>
    </source>
</evidence>
<organism evidence="2 3">
    <name type="scientific">Hyalella azteca</name>
    <name type="common">Amphipod</name>
    <dbReference type="NCBI Taxonomy" id="294128"/>
    <lineage>
        <taxon>Eukaryota</taxon>
        <taxon>Metazoa</taxon>
        <taxon>Ecdysozoa</taxon>
        <taxon>Arthropoda</taxon>
        <taxon>Crustacea</taxon>
        <taxon>Multicrustacea</taxon>
        <taxon>Malacostraca</taxon>
        <taxon>Eumalacostraca</taxon>
        <taxon>Peracarida</taxon>
        <taxon>Amphipoda</taxon>
        <taxon>Senticaudata</taxon>
        <taxon>Talitrida</taxon>
        <taxon>Talitroidea</taxon>
        <taxon>Hyalellidae</taxon>
        <taxon>Hyalella</taxon>
    </lineage>
</organism>
<feature type="compositionally biased region" description="Polar residues" evidence="1">
    <location>
        <begin position="419"/>
        <end position="437"/>
    </location>
</feature>
<feature type="compositionally biased region" description="Polar residues" evidence="1">
    <location>
        <begin position="255"/>
        <end position="285"/>
    </location>
</feature>
<feature type="compositionally biased region" description="Polar residues" evidence="1">
    <location>
        <begin position="580"/>
        <end position="592"/>
    </location>
</feature>
<name>A0A979FI86_HYAAZ</name>
<feature type="region of interest" description="Disordered" evidence="1">
    <location>
        <begin position="1316"/>
        <end position="1340"/>
    </location>
</feature>
<feature type="compositionally biased region" description="Polar residues" evidence="1">
    <location>
        <begin position="366"/>
        <end position="376"/>
    </location>
</feature>
<dbReference type="Proteomes" id="UP000694843">
    <property type="component" value="Unplaced"/>
</dbReference>
<gene>
    <name evidence="3" type="primary">LOC108678630</name>
</gene>
<feature type="region of interest" description="Disordered" evidence="1">
    <location>
        <begin position="306"/>
        <end position="352"/>
    </location>
</feature>
<feature type="compositionally biased region" description="Basic and acidic residues" evidence="1">
    <location>
        <begin position="636"/>
        <end position="666"/>
    </location>
</feature>
<dbReference type="GeneID" id="108678630"/>
<feature type="compositionally biased region" description="Low complexity" evidence="1">
    <location>
        <begin position="597"/>
        <end position="608"/>
    </location>
</feature>
<feature type="compositionally biased region" description="Low complexity" evidence="1">
    <location>
        <begin position="1319"/>
        <end position="1330"/>
    </location>
</feature>